<keyword evidence="2" id="KW-0614">Plasmid</keyword>
<dbReference type="AlphaFoldDB" id="B6D910"/>
<keyword evidence="1" id="KW-1133">Transmembrane helix</keyword>
<accession>B6D910</accession>
<dbReference type="EMBL" id="EU881703">
    <property type="protein sequence ID" value="ACI15692.1"/>
    <property type="molecule type" value="Genomic_DNA"/>
</dbReference>
<evidence type="ECO:0000313" key="2">
    <source>
        <dbReference type="EMBL" id="ACI15692.1"/>
    </source>
</evidence>
<name>B6D910_ACIHW</name>
<keyword evidence="1" id="KW-0472">Membrane</keyword>
<evidence type="ECO:0000256" key="1">
    <source>
        <dbReference type="SAM" id="Phobius"/>
    </source>
</evidence>
<geneLocation type="plasmid" evidence="2">
    <name>pAH1</name>
</geneLocation>
<reference evidence="2" key="1">
    <citation type="journal article" date="2008" name="Mol. Microbiol.">
        <title>Novel archaeal plasmid pAH1 and its interactions with the lipothrixvirus AFV1.</title>
        <authorList>
            <person name="Basta T."/>
            <person name="Smyth J."/>
            <person name="Forterre P."/>
            <person name="Prangishvili D."/>
            <person name="Peng X."/>
        </authorList>
    </citation>
    <scope>NUCLEOTIDE SEQUENCE</scope>
    <source>
        <strain evidence="2">W1</strain>
        <plasmid evidence="2">pAH1</plasmid>
    </source>
</reference>
<feature type="transmembrane region" description="Helical" evidence="1">
    <location>
        <begin position="12"/>
        <end position="32"/>
    </location>
</feature>
<proteinExistence type="predicted"/>
<keyword evidence="1" id="KW-0812">Transmembrane</keyword>
<organism evidence="2">
    <name type="scientific">Acidianus hospitalis (strain W1)</name>
    <dbReference type="NCBI Taxonomy" id="933801"/>
    <lineage>
        <taxon>Archaea</taxon>
        <taxon>Thermoproteota</taxon>
        <taxon>Thermoprotei</taxon>
        <taxon>Sulfolobales</taxon>
        <taxon>Sulfolobaceae</taxon>
        <taxon>Acidianus</taxon>
    </lineage>
</organism>
<protein>
    <submittedName>
        <fullName evidence="2">Uncharacterized protein</fullName>
    </submittedName>
</protein>
<sequence length="668" mass="76680">MSNVFGMDIRRFSVLFIAIIIILAFVGSFANLKAPQQNSSIQIGSGGGSEGSYNVPGPKYIYNKTVTLSPSLQDLQYVKGSYSNLPAPYYNISPEVYILFNFSKPENNMLNLLLNALAWNASEIAPGPYGALLSIASSAYVNIINYKNTTLQPFPVNANDTENYSKWEIIIKYGKTLEAPNGFQSGWSYPPSDLISVNPPVYKIINTSSLKTCVTINYKCCCYLVKKCVIYCCYNKICIACYYAKKVSGTAYLYVNNKQIASRSFSYTFYWDGGSYSNKINGDVTVPPGIEKVIYGSYCIKATPGFVHEKSWRYTNHNQTVCIYIYYPKGPYISTTSYNFNWYEYNVSLPVNITVYNGTHPVTEIGNKIYNCRHIRIVLCYQVWSSDPNVKSITIVTNDHIQIANYTIERTWYAGRIEIIPKCNVQQNGDTINYYLTFNVQCNLAKPPAWISQKMIYSKSAAISWFYLEQNATLAHALYSYIMNTINKSDLQFWKFEYFVLASQFVMYTYNTTYSVFNNLLELESFYENWSLVNANILNLSVWPNLEYFNNLLMFFNVSRIPQIYNNTISMNITGNNEIYLVDIYNALYYSAFNKVPFGNEYYYFNPTDNKTIYFYLNMTKQPIPYVGQTLYFTSANYVPVIFYATFQYPPETPVKITTIWDGTAWVT</sequence>
<dbReference type="RefSeq" id="WP_012548800.1">
    <property type="nucleotide sequence ID" value="NC_011299.1"/>
</dbReference>